<accession>A0A1V0SK19</accession>
<reference evidence="1" key="1">
    <citation type="journal article" date="2017" name="Science">
        <title>Giant viruses with an expanded complement of translation system components.</title>
        <authorList>
            <person name="Schulz F."/>
            <person name="Yutin N."/>
            <person name="Ivanova N.N."/>
            <person name="Ortega D.R."/>
            <person name="Lee T.K."/>
            <person name="Vierheilig J."/>
            <person name="Daims H."/>
            <person name="Horn M."/>
            <person name="Wagner M."/>
            <person name="Jensen G.J."/>
            <person name="Kyrpides N.C."/>
            <person name="Koonin E.V."/>
            <person name="Woyke T."/>
        </authorList>
    </citation>
    <scope>NUCLEOTIDE SEQUENCE</scope>
    <source>
        <strain evidence="1">KNV1</strain>
    </source>
</reference>
<dbReference type="EMBL" id="KY684110">
    <property type="protein sequence ID" value="ARF11958.1"/>
    <property type="molecule type" value="Genomic_DNA"/>
</dbReference>
<dbReference type="Gene3D" id="2.30.30.30">
    <property type="match status" value="1"/>
</dbReference>
<keyword evidence="1" id="KW-0396">Initiation factor</keyword>
<organism evidence="1">
    <name type="scientific">Klosneuvirus KNV1</name>
    <dbReference type="NCBI Taxonomy" id="1977640"/>
    <lineage>
        <taxon>Viruses</taxon>
        <taxon>Varidnaviria</taxon>
        <taxon>Bamfordvirae</taxon>
        <taxon>Nucleocytoviricota</taxon>
        <taxon>Megaviricetes</taxon>
        <taxon>Imitervirales</taxon>
        <taxon>Mimiviridae</taxon>
        <taxon>Klosneuvirinae</taxon>
        <taxon>Klosneuvirus</taxon>
    </lineage>
</organism>
<proteinExistence type="predicted"/>
<keyword evidence="1" id="KW-0648">Protein biosynthesis</keyword>
<name>A0A1V0SK19_9VIRU</name>
<sequence>MKYKFIKYCTRVQCKDLHVNDYVIVDERPTKIKSIDVTNNHDPLIVPLVCIDIFTNKEYIINVLTEEVIYTPYITTNEYVVMDIIFENDHDLQGQIKVIGLYGQKVFPIPMLCDTDLSLAVYIIDALHDIKTNNLNSNLYVTTIFAFGEEHIKKMHIETIDDPF</sequence>
<gene>
    <name evidence="1" type="ORF">Klosneuvirus_3_93</name>
</gene>
<dbReference type="InterPro" id="IPR014722">
    <property type="entry name" value="Rib_uL2_dom2"/>
</dbReference>
<protein>
    <submittedName>
        <fullName evidence="1">Translation initiation factor IF5A</fullName>
    </submittedName>
</protein>
<dbReference type="InterPro" id="IPR008991">
    <property type="entry name" value="Translation_prot_SH3-like_sf"/>
</dbReference>
<dbReference type="SUPFAM" id="SSF50104">
    <property type="entry name" value="Translation proteins SH3-like domain"/>
    <property type="match status" value="1"/>
</dbReference>
<evidence type="ECO:0000313" key="1">
    <source>
        <dbReference type="EMBL" id="ARF11958.1"/>
    </source>
</evidence>